<evidence type="ECO:0000259" key="5">
    <source>
        <dbReference type="PROSITE" id="PS51007"/>
    </source>
</evidence>
<dbReference type="PANTHER" id="PTHR30600">
    <property type="entry name" value="CYTOCHROME C PEROXIDASE-RELATED"/>
    <property type="match status" value="1"/>
</dbReference>
<evidence type="ECO:0000256" key="1">
    <source>
        <dbReference type="ARBA" id="ARBA00022617"/>
    </source>
</evidence>
<evidence type="ECO:0000256" key="4">
    <source>
        <dbReference type="PROSITE-ProRule" id="PRU00433"/>
    </source>
</evidence>
<dbReference type="InterPro" id="IPR010538">
    <property type="entry name" value="DHOR"/>
</dbReference>
<keyword evidence="7" id="KW-1185">Reference proteome</keyword>
<evidence type="ECO:0000256" key="3">
    <source>
        <dbReference type="ARBA" id="ARBA00023004"/>
    </source>
</evidence>
<dbReference type="Gene3D" id="1.10.760.10">
    <property type="entry name" value="Cytochrome c-like domain"/>
    <property type="match status" value="1"/>
</dbReference>
<sequence length="467" mass="52739">MMLQIQKKQKSKFKSSYKTLINKSLVAFFATGLFAVLANGSEITEKRDKTTLLKPVKNLSDEEYDKFILGRSFFKIPWVEAPSATTARDGLGPLFNANTCNSCHPNNGRGNLFNEEGKLSRAVIAKLSLPSKGLKEQLEFLEKNALLPEPTYGGQIAINGIHDVKYEAKPEIKFEEIKVKFPDGEVDTILKPTYVLNDLQYGELHKDTIITFRIAPSLNGLGLLEDISEEDILANVDEFDKNKDGISGRANFAYSPLTKKKELGKYSWKANNTSIIHQTADAAINDMGLTTTIFNEDRCTEKQKACKEAPKARDKIDLPDFRLQAIEFYIKKRETFSTKKDKDYKEGLALFKEISCAKCHMDSFTTKSGIEISPFTDLLLHDMGEGLADGRSEFIANGQEWRTAPLWGLSLHDKINTEKPRLLHDGRARDFQEAILWHGGEAKASKEAFMNLPKEKREQLLKFLERL</sequence>
<reference evidence="6 7" key="1">
    <citation type="submission" date="2017-10" db="EMBL/GenBank/DDBJ databases">
        <title>Genomics of the genus Arcobacter.</title>
        <authorList>
            <person name="Perez-Cataluna A."/>
            <person name="Figueras M.J."/>
        </authorList>
    </citation>
    <scope>NUCLEOTIDE SEQUENCE [LARGE SCALE GENOMIC DNA]</scope>
    <source>
        <strain evidence="6 7">CECT 7835</strain>
    </source>
</reference>
<comment type="caution">
    <text evidence="6">The sequence shown here is derived from an EMBL/GenBank/DDBJ whole genome shotgun (WGS) entry which is preliminary data.</text>
</comment>
<keyword evidence="3 4" id="KW-0408">Iron</keyword>
<dbReference type="EMBL" id="PDKM01000008">
    <property type="protein sequence ID" value="RXK08985.1"/>
    <property type="molecule type" value="Genomic_DNA"/>
</dbReference>
<keyword evidence="1 4" id="KW-0349">Heme</keyword>
<evidence type="ECO:0000313" key="6">
    <source>
        <dbReference type="EMBL" id="RXK08985.1"/>
    </source>
</evidence>
<protein>
    <submittedName>
        <fullName evidence="6">Thiol oxidoreductase</fullName>
    </submittedName>
</protein>
<accession>A0AAX2A505</accession>
<proteinExistence type="predicted"/>
<feature type="domain" description="Cytochrome c" evidence="5">
    <location>
        <begin position="342"/>
        <end position="467"/>
    </location>
</feature>
<organism evidence="6 7">
    <name type="scientific">Halarcobacter bivalviorum</name>
    <dbReference type="NCBI Taxonomy" id="663364"/>
    <lineage>
        <taxon>Bacteria</taxon>
        <taxon>Pseudomonadati</taxon>
        <taxon>Campylobacterota</taxon>
        <taxon>Epsilonproteobacteria</taxon>
        <taxon>Campylobacterales</taxon>
        <taxon>Arcobacteraceae</taxon>
        <taxon>Halarcobacter</taxon>
    </lineage>
</organism>
<gene>
    <name evidence="6" type="ORF">CRV05_11945</name>
</gene>
<dbReference type="PIRSF" id="PIRSF028099">
    <property type="entry name" value="DUF1111"/>
    <property type="match status" value="1"/>
</dbReference>
<dbReference type="Proteomes" id="UP000289193">
    <property type="component" value="Unassembled WGS sequence"/>
</dbReference>
<dbReference type="PROSITE" id="PS51007">
    <property type="entry name" value="CYTC"/>
    <property type="match status" value="1"/>
</dbReference>
<dbReference type="InterPro" id="IPR051395">
    <property type="entry name" value="Cytochrome_c_Peroxidase/MauG"/>
</dbReference>
<dbReference type="GO" id="GO:0009055">
    <property type="term" value="F:electron transfer activity"/>
    <property type="evidence" value="ECO:0007669"/>
    <property type="project" value="InterPro"/>
</dbReference>
<name>A0AAX2A505_9BACT</name>
<dbReference type="GO" id="GO:0004130">
    <property type="term" value="F:cytochrome-c peroxidase activity"/>
    <property type="evidence" value="ECO:0007669"/>
    <property type="project" value="TreeGrafter"/>
</dbReference>
<dbReference type="InterPro" id="IPR036909">
    <property type="entry name" value="Cyt_c-like_dom_sf"/>
</dbReference>
<dbReference type="GO" id="GO:0046872">
    <property type="term" value="F:metal ion binding"/>
    <property type="evidence" value="ECO:0007669"/>
    <property type="project" value="UniProtKB-KW"/>
</dbReference>
<dbReference type="SUPFAM" id="SSF46626">
    <property type="entry name" value="Cytochrome c"/>
    <property type="match status" value="1"/>
</dbReference>
<dbReference type="GO" id="GO:0020037">
    <property type="term" value="F:heme binding"/>
    <property type="evidence" value="ECO:0007669"/>
    <property type="project" value="InterPro"/>
</dbReference>
<keyword evidence="2 4" id="KW-0479">Metal-binding</keyword>
<dbReference type="AlphaFoldDB" id="A0AAX2A505"/>
<evidence type="ECO:0000313" key="7">
    <source>
        <dbReference type="Proteomes" id="UP000289193"/>
    </source>
</evidence>
<dbReference type="Pfam" id="PF06537">
    <property type="entry name" value="DHOR"/>
    <property type="match status" value="1"/>
</dbReference>
<dbReference type="PANTHER" id="PTHR30600:SF4">
    <property type="entry name" value="CYTOCHROME C DOMAIN-CONTAINING PROTEIN"/>
    <property type="match status" value="1"/>
</dbReference>
<dbReference type="InterPro" id="IPR009056">
    <property type="entry name" value="Cyt_c-like_dom"/>
</dbReference>
<evidence type="ECO:0000256" key="2">
    <source>
        <dbReference type="ARBA" id="ARBA00022723"/>
    </source>
</evidence>